<reference evidence="2 3" key="2">
    <citation type="submission" date="2021-08" db="EMBL/GenBank/DDBJ databases">
        <title>Massilia sp. R798.</title>
        <authorList>
            <person name="Baek J.H."/>
            <person name="Jung H.S."/>
            <person name="Kim K.R."/>
            <person name="Jeon C.O."/>
        </authorList>
    </citation>
    <scope>NUCLEOTIDE SEQUENCE [LARGE SCALE GENOMIC DNA]</scope>
    <source>
        <strain evidence="2 3">R798</strain>
    </source>
</reference>
<organism evidence="2 3">
    <name type="scientific">Massilia soli</name>
    <dbReference type="NCBI Taxonomy" id="2792854"/>
    <lineage>
        <taxon>Bacteria</taxon>
        <taxon>Pseudomonadati</taxon>
        <taxon>Pseudomonadota</taxon>
        <taxon>Betaproteobacteria</taxon>
        <taxon>Burkholderiales</taxon>
        <taxon>Oxalobacteraceae</taxon>
        <taxon>Telluria group</taxon>
        <taxon>Massilia</taxon>
    </lineage>
</organism>
<accession>A0ABS7SHV3</accession>
<proteinExistence type="predicted"/>
<dbReference type="Proteomes" id="UP000809349">
    <property type="component" value="Unassembled WGS sequence"/>
</dbReference>
<sequence length="420" mass="46380">MKPAAKVVLAVTGILIALHAPGYAQGPGPYPYMESLRKAEADVPAYAFGATSDKPTEQRRAMLQRISSPLQAVAVARAFVGDTEGAQAAFDLPDLQAGVRAQGKADDLKAIEDAPVEDAIEAIVAAARTKRVVLINEAHHVPMHRAFAQKLAIELRKIGYTYLAAETFQERDEGRTMKGYVNAGFGFYTQDPVYADFVNQAMADGWNIVSYEASPESMTGTPAEQIDARERGQARNLVERIFAKDKKAKVLIFVGYGHLYKSTLPNGMVMMGTYLRQMTDLDMLHVDQTAFYAHPDRSAEHPLYEALLSKPHAQAPFVLRTGDRGHVILGGARNYVDMHVVFPRYALRHGRPEWLETLAERRPHEIPPAMLPVSGRRLIQAYRISDGADAIPTDNVLVEAGKPVPKLMLPKGEFRFAFQD</sequence>
<gene>
    <name evidence="2" type="ORF">I4X03_000805</name>
</gene>
<reference evidence="2 3" key="1">
    <citation type="submission" date="2021-01" db="EMBL/GenBank/DDBJ databases">
        <authorList>
            <person name="Ruan W."/>
            <person name="Khan S.A."/>
            <person name="Jeon C.O."/>
        </authorList>
    </citation>
    <scope>NUCLEOTIDE SEQUENCE [LARGE SCALE GENOMIC DNA]</scope>
    <source>
        <strain evidence="2 3">R798</strain>
    </source>
</reference>
<feature type="chain" id="PRO_5047252636" evidence="1">
    <location>
        <begin position="25"/>
        <end position="420"/>
    </location>
</feature>
<comment type="caution">
    <text evidence="2">The sequence shown here is derived from an EMBL/GenBank/DDBJ whole genome shotgun (WGS) entry which is preliminary data.</text>
</comment>
<dbReference type="RefSeq" id="WP_223464331.1">
    <property type="nucleotide sequence ID" value="NZ_JAFBIL020000001.1"/>
</dbReference>
<dbReference type="EMBL" id="JAFBIL020000001">
    <property type="protein sequence ID" value="MBZ2205795.1"/>
    <property type="molecule type" value="Genomic_DNA"/>
</dbReference>
<evidence type="ECO:0000256" key="1">
    <source>
        <dbReference type="SAM" id="SignalP"/>
    </source>
</evidence>
<keyword evidence="1" id="KW-0732">Signal</keyword>
<feature type="signal peptide" evidence="1">
    <location>
        <begin position="1"/>
        <end position="24"/>
    </location>
</feature>
<name>A0ABS7SHV3_9BURK</name>
<evidence type="ECO:0000313" key="3">
    <source>
        <dbReference type="Proteomes" id="UP000809349"/>
    </source>
</evidence>
<evidence type="ECO:0000313" key="2">
    <source>
        <dbReference type="EMBL" id="MBZ2205795.1"/>
    </source>
</evidence>
<protein>
    <submittedName>
        <fullName evidence="2">Uncharacterized protein</fullName>
    </submittedName>
</protein>
<keyword evidence="3" id="KW-1185">Reference proteome</keyword>